<keyword evidence="1" id="KW-1133">Transmembrane helix</keyword>
<feature type="transmembrane region" description="Helical" evidence="1">
    <location>
        <begin position="56"/>
        <end position="76"/>
    </location>
</feature>
<keyword evidence="1" id="KW-0812">Transmembrane</keyword>
<name>A0A6N6JGB2_9RHOB</name>
<reference evidence="2 3" key="1">
    <citation type="submission" date="2019-12" db="EMBL/GenBank/DDBJ databases">
        <title>Litoreibacter badius sp. nov., a novel bacteriochlorophyll a-containing bacterium in the genus Litoreibacter.</title>
        <authorList>
            <person name="Kanamuro M."/>
            <person name="Takabe Y."/>
            <person name="Mori K."/>
            <person name="Takaichi S."/>
            <person name="Hanada S."/>
        </authorList>
    </citation>
    <scope>NUCLEOTIDE SEQUENCE [LARGE SCALE GENOMIC DNA]</scope>
    <source>
        <strain evidence="2 3">K6</strain>
    </source>
</reference>
<dbReference type="RefSeq" id="WP_159807244.1">
    <property type="nucleotide sequence ID" value="NZ_BLJE01000002.1"/>
</dbReference>
<feature type="transmembrane region" description="Helical" evidence="1">
    <location>
        <begin position="173"/>
        <end position="191"/>
    </location>
</feature>
<evidence type="ECO:0000256" key="1">
    <source>
        <dbReference type="SAM" id="Phobius"/>
    </source>
</evidence>
<keyword evidence="3" id="KW-1185">Reference proteome</keyword>
<organism evidence="2 3">
    <name type="scientific">Litoreibacter roseus</name>
    <dbReference type="NCBI Taxonomy" id="2601869"/>
    <lineage>
        <taxon>Bacteria</taxon>
        <taxon>Pseudomonadati</taxon>
        <taxon>Pseudomonadota</taxon>
        <taxon>Alphaproteobacteria</taxon>
        <taxon>Rhodobacterales</taxon>
        <taxon>Roseobacteraceae</taxon>
        <taxon>Litoreibacter</taxon>
    </lineage>
</organism>
<protein>
    <recommendedName>
        <fullName evidence="4">Exopolysaccharide synthesis, ExoD</fullName>
    </recommendedName>
</protein>
<comment type="caution">
    <text evidence="2">The sequence shown here is derived from an EMBL/GenBank/DDBJ whole genome shotgun (WGS) entry which is preliminary data.</text>
</comment>
<dbReference type="PANTHER" id="PTHR41795:SF1">
    <property type="entry name" value="EXOPOLYSACCHARIDE SYNTHESIS PROTEIN"/>
    <property type="match status" value="1"/>
</dbReference>
<evidence type="ECO:0000313" key="2">
    <source>
        <dbReference type="EMBL" id="GFE65381.1"/>
    </source>
</evidence>
<evidence type="ECO:0008006" key="4">
    <source>
        <dbReference type="Google" id="ProtNLM"/>
    </source>
</evidence>
<feature type="transmembrane region" description="Helical" evidence="1">
    <location>
        <begin position="120"/>
        <end position="140"/>
    </location>
</feature>
<feature type="transmembrane region" description="Helical" evidence="1">
    <location>
        <begin position="30"/>
        <end position="51"/>
    </location>
</feature>
<evidence type="ECO:0000313" key="3">
    <source>
        <dbReference type="Proteomes" id="UP000436822"/>
    </source>
</evidence>
<proteinExistence type="predicted"/>
<dbReference type="InterPro" id="IPR010331">
    <property type="entry name" value="ExoD"/>
</dbReference>
<dbReference type="AlphaFoldDB" id="A0A6N6JGB2"/>
<keyword evidence="1" id="KW-0472">Membrane</keyword>
<feature type="transmembrane region" description="Helical" evidence="1">
    <location>
        <begin position="147"/>
        <end position="167"/>
    </location>
</feature>
<sequence>MVTESINTEQETTATAAPEVQFSPVSLDDALWLIGDKVYGLLICILSLLVLSPIGLIPAFPSVCGIILCALAWQIVSERPLNPPQKVATWFQTNTVGRRLLGLLNRYGAWLTDTQPTRRAWMMVPPFVLLPVLLIILSGAMMPVFEILSLPRALPAGIAALTAIGLIVRDGAYLVVAGCFLSIAACVALFAT</sequence>
<accession>A0A6N6JGB2</accession>
<gene>
    <name evidence="2" type="ORF">KIN_24550</name>
</gene>
<dbReference type="PANTHER" id="PTHR41795">
    <property type="entry name" value="EXOPOLYSACCHARIDE SYNTHESIS PROTEIN"/>
    <property type="match status" value="1"/>
</dbReference>
<dbReference type="Proteomes" id="UP000436822">
    <property type="component" value="Unassembled WGS sequence"/>
</dbReference>
<dbReference type="Pfam" id="PF06055">
    <property type="entry name" value="ExoD"/>
    <property type="match status" value="1"/>
</dbReference>
<dbReference type="EMBL" id="BLJE01000002">
    <property type="protein sequence ID" value="GFE65381.1"/>
    <property type="molecule type" value="Genomic_DNA"/>
</dbReference>